<organism evidence="1 2">
    <name type="scientific">Paenarthrobacter nicotinovorans</name>
    <name type="common">Arthrobacter nicotinovorans</name>
    <dbReference type="NCBI Taxonomy" id="29320"/>
    <lineage>
        <taxon>Bacteria</taxon>
        <taxon>Bacillati</taxon>
        <taxon>Actinomycetota</taxon>
        <taxon>Actinomycetes</taxon>
        <taxon>Micrococcales</taxon>
        <taxon>Micrococcaceae</taxon>
        <taxon>Paenarthrobacter</taxon>
    </lineage>
</organism>
<dbReference type="EMBL" id="JAUSSW010000001">
    <property type="protein sequence ID" value="MDQ0100472.1"/>
    <property type="molecule type" value="Genomic_DNA"/>
</dbReference>
<keyword evidence="2" id="KW-1185">Reference proteome</keyword>
<name>A0ABT9TIR3_PAENI</name>
<accession>A0ABT9TIR3</accession>
<reference evidence="1 2" key="1">
    <citation type="submission" date="2023-07" db="EMBL/GenBank/DDBJ databases">
        <title>Sorghum-associated microbial communities from plants grown in Nebraska, USA.</title>
        <authorList>
            <person name="Schachtman D."/>
        </authorList>
    </citation>
    <scope>NUCLEOTIDE SEQUENCE [LARGE SCALE GENOMIC DNA]</scope>
    <source>
        <strain evidence="1 2">CC523</strain>
    </source>
</reference>
<sequence length="36" mass="3923">MTAPDPLATLPPVLASKLRNLPPQQLNQILQTKEGK</sequence>
<evidence type="ECO:0000313" key="1">
    <source>
        <dbReference type="EMBL" id="MDQ0100472.1"/>
    </source>
</evidence>
<dbReference type="Proteomes" id="UP001244563">
    <property type="component" value="Unassembled WGS sequence"/>
</dbReference>
<evidence type="ECO:0000313" key="2">
    <source>
        <dbReference type="Proteomes" id="UP001244563"/>
    </source>
</evidence>
<protein>
    <submittedName>
        <fullName evidence="1">Uncharacterized protein</fullName>
    </submittedName>
</protein>
<comment type="caution">
    <text evidence="1">The sequence shown here is derived from an EMBL/GenBank/DDBJ whole genome shotgun (WGS) entry which is preliminary data.</text>
</comment>
<proteinExistence type="predicted"/>
<gene>
    <name evidence="1" type="ORF">J2T10_000091</name>
</gene>